<dbReference type="EMBL" id="JACIEQ010000005">
    <property type="protein sequence ID" value="MBB4023417.1"/>
    <property type="molecule type" value="Genomic_DNA"/>
</dbReference>
<comment type="caution">
    <text evidence="1">The sequence shown here is derived from an EMBL/GenBank/DDBJ whole genome shotgun (WGS) entry which is preliminary data.</text>
</comment>
<name>A0A840CN74_9RHOB</name>
<dbReference type="EC" id="2.7.1.58" evidence="1"/>
<dbReference type="AlphaFoldDB" id="A0A840CN74"/>
<evidence type="ECO:0000313" key="1">
    <source>
        <dbReference type="EMBL" id="MBB4023417.1"/>
    </source>
</evidence>
<organism evidence="1 2">
    <name type="scientific">Actibacterium naphthalenivorans</name>
    <dbReference type="NCBI Taxonomy" id="1614693"/>
    <lineage>
        <taxon>Bacteria</taxon>
        <taxon>Pseudomonadati</taxon>
        <taxon>Pseudomonadota</taxon>
        <taxon>Alphaproteobacteria</taxon>
        <taxon>Rhodobacterales</taxon>
        <taxon>Roseobacteraceae</taxon>
        <taxon>Actibacterium</taxon>
    </lineage>
</organism>
<dbReference type="Proteomes" id="UP000585681">
    <property type="component" value="Unassembled WGS sequence"/>
</dbReference>
<keyword evidence="1" id="KW-0808">Transferase</keyword>
<evidence type="ECO:0000313" key="2">
    <source>
        <dbReference type="Proteomes" id="UP000585681"/>
    </source>
</evidence>
<keyword evidence="2" id="KW-1185">Reference proteome</keyword>
<dbReference type="InterPro" id="IPR007729">
    <property type="entry name" value="DGOK"/>
</dbReference>
<dbReference type="InterPro" id="IPR042257">
    <property type="entry name" value="DGOK_C"/>
</dbReference>
<dbReference type="GO" id="GO:0034194">
    <property type="term" value="P:D-galactonate catabolic process"/>
    <property type="evidence" value="ECO:0007669"/>
    <property type="project" value="InterPro"/>
</dbReference>
<reference evidence="1" key="1">
    <citation type="submission" date="2020-08" db="EMBL/GenBank/DDBJ databases">
        <title>Genomic Encyclopedia of Type Strains, Phase IV (KMG-IV): sequencing the most valuable type-strain genomes for metagenomic binning, comparative biology and taxonomic classification.</title>
        <authorList>
            <person name="Goeker M."/>
        </authorList>
    </citation>
    <scope>NUCLEOTIDE SEQUENCE [LARGE SCALE GENOMIC DNA]</scope>
    <source>
        <strain evidence="1">DSM 105040</strain>
    </source>
</reference>
<dbReference type="Gene3D" id="3.30.420.310">
    <property type="entry name" value="2-keto-3-deoxy-galactonokinase, C-terminal domain"/>
    <property type="match status" value="1"/>
</dbReference>
<dbReference type="GO" id="GO:0008671">
    <property type="term" value="F:2-dehydro-3-deoxygalactonokinase activity"/>
    <property type="evidence" value="ECO:0007669"/>
    <property type="project" value="UniProtKB-EC"/>
</dbReference>
<keyword evidence="1" id="KW-0418">Kinase</keyword>
<sequence length="274" mass="28280">MAETATDWVAAIAEGADLRLMAMGAGGTVLATGRAAPEALRRSVAELTGALPPVVACGLGQAGLRKVPCRPLDDTLVQRPVHGVQLAAIPGLAQESPAHVMQGPETAIAGFLALNPKFDGVLCLPGETTVWAHISAEEVVSFVSFLTVPLARTTARLLGLDGGWDAAAFSDALSDMMAKPERLAERLASLRAEAQLRGPPEGTARARLWGGFLGAELAAARPYWLGQQVAVIGTGDIAQHYAAAIAAQGLPPAEADGAAMRLHGLGQARLLLKP</sequence>
<protein>
    <submittedName>
        <fullName evidence="1">2-dehydro-3-deoxygalactonokinase</fullName>
        <ecNumber evidence="1">2.7.1.58</ecNumber>
    </submittedName>
</protein>
<dbReference type="RefSeq" id="WP_054540445.1">
    <property type="nucleotide sequence ID" value="NZ_JACIEQ010000005.1"/>
</dbReference>
<gene>
    <name evidence="1" type="ORF">GGR17_003246</name>
</gene>
<proteinExistence type="predicted"/>
<accession>A0A840CN74</accession>
<dbReference type="Pfam" id="PF05035">
    <property type="entry name" value="DGOK"/>
    <property type="match status" value="1"/>
</dbReference>